<evidence type="ECO:0000256" key="1">
    <source>
        <dbReference type="ARBA" id="ARBA00000213"/>
    </source>
</evidence>
<evidence type="ECO:0000256" key="6">
    <source>
        <dbReference type="ARBA" id="ARBA00023235"/>
    </source>
</evidence>
<keyword evidence="4" id="KW-0799">Topoisomerase</keyword>
<feature type="domain" description="DNA topoisomerase IB N-terminal" evidence="8">
    <location>
        <begin position="24"/>
        <end position="72"/>
    </location>
</feature>
<dbReference type="AlphaFoldDB" id="A0A4Q2IUQ7"/>
<keyword evidence="10" id="KW-1185">Reference proteome</keyword>
<dbReference type="PROSITE" id="PS52038">
    <property type="entry name" value="TOPO_IB_2"/>
    <property type="match status" value="1"/>
</dbReference>
<dbReference type="InterPro" id="IPR049331">
    <property type="entry name" value="Top1B_N_bact"/>
</dbReference>
<dbReference type="InterPro" id="IPR001631">
    <property type="entry name" value="TopoI"/>
</dbReference>
<dbReference type="GO" id="GO:0006265">
    <property type="term" value="P:DNA topological change"/>
    <property type="evidence" value="ECO:0007669"/>
    <property type="project" value="InterPro"/>
</dbReference>
<evidence type="ECO:0000256" key="3">
    <source>
        <dbReference type="ARBA" id="ARBA00012891"/>
    </source>
</evidence>
<dbReference type="InterPro" id="IPR035447">
    <property type="entry name" value="DNA_topo_I_N_sf"/>
</dbReference>
<dbReference type="Pfam" id="PF01028">
    <property type="entry name" value="Topoisom_I"/>
    <property type="match status" value="1"/>
</dbReference>
<evidence type="ECO:0000256" key="5">
    <source>
        <dbReference type="ARBA" id="ARBA00023125"/>
    </source>
</evidence>
<dbReference type="Gene3D" id="1.10.132.120">
    <property type="match status" value="1"/>
</dbReference>
<dbReference type="InterPro" id="IPR011010">
    <property type="entry name" value="DNA_brk_join_enz"/>
</dbReference>
<name>A0A4Q2IUQ7_9SPHN</name>
<dbReference type="PRINTS" id="PR00416">
    <property type="entry name" value="EUTPISMRASEI"/>
</dbReference>
<evidence type="ECO:0000313" key="9">
    <source>
        <dbReference type="EMBL" id="RXZ32128.1"/>
    </source>
</evidence>
<dbReference type="EMBL" id="SDPT01000002">
    <property type="protein sequence ID" value="RXZ32128.1"/>
    <property type="molecule type" value="Genomic_DNA"/>
</dbReference>
<evidence type="ECO:0000256" key="2">
    <source>
        <dbReference type="ARBA" id="ARBA00006645"/>
    </source>
</evidence>
<evidence type="ECO:0000313" key="10">
    <source>
        <dbReference type="Proteomes" id="UP000292347"/>
    </source>
</evidence>
<comment type="catalytic activity">
    <reaction evidence="1">
        <text>ATP-independent breakage of single-stranded DNA, followed by passage and rejoining.</text>
        <dbReference type="EC" id="5.6.2.1"/>
    </reaction>
</comment>
<dbReference type="Pfam" id="PF21338">
    <property type="entry name" value="Top1B_N_bact"/>
    <property type="match status" value="1"/>
</dbReference>
<dbReference type="SUPFAM" id="SSF56349">
    <property type="entry name" value="DNA breaking-rejoining enzymes"/>
    <property type="match status" value="1"/>
</dbReference>
<keyword evidence="6 9" id="KW-0413">Isomerase</keyword>
<feature type="domain" description="DNA topoisomerase I catalytic core eukaryotic-type" evidence="7">
    <location>
        <begin position="84"/>
        <end position="271"/>
    </location>
</feature>
<dbReference type="Proteomes" id="UP000292347">
    <property type="component" value="Unassembled WGS sequence"/>
</dbReference>
<proteinExistence type="inferred from homology"/>
<sequence length="342" mass="38930">MTGGEIQFIDHAQPGITRRKMRHGWGYFEADGTRITDRDEIDRLNAIGLPPAYRDAWFSPDPFGHIQAIGWDERGRKQYRYHTAFREAREAEKYDRCAQFGHLLPKLRAKVEADLRHRTLDKDRAVAAVVRLLDLGRVRVGNEGYAKENKSFGATTLRKRHATLKGDRLKLQYRAKSGKMRTLTVTDGSLIRFVKRCQDLPGQHLFRWVDAAGETHPVTSTDVNCYIREAMGADYTAKHFRTWGASVLAFEALATAPHDISLKTMLEPVVEALGNTPAIARKSYVHPRLINLVKQGQTEFRETLRLPRATRHLSRFERGLIAFLEAEVEEEIQAETAARKAA</sequence>
<protein>
    <recommendedName>
        <fullName evidence="3">DNA topoisomerase</fullName>
        <ecNumber evidence="3">5.6.2.1</ecNumber>
    </recommendedName>
</protein>
<dbReference type="OrthoDB" id="9778962at2"/>
<dbReference type="Gene3D" id="3.90.15.10">
    <property type="entry name" value="Topoisomerase I, Chain A, domain 3"/>
    <property type="match status" value="1"/>
</dbReference>
<dbReference type="InterPro" id="IPR013500">
    <property type="entry name" value="TopoI_cat_euk"/>
</dbReference>
<organism evidence="9 10">
    <name type="scientific">Sphingomonas desiccabilis</name>
    <dbReference type="NCBI Taxonomy" id="429134"/>
    <lineage>
        <taxon>Bacteria</taxon>
        <taxon>Pseudomonadati</taxon>
        <taxon>Pseudomonadota</taxon>
        <taxon>Alphaproteobacteria</taxon>
        <taxon>Sphingomonadales</taxon>
        <taxon>Sphingomonadaceae</taxon>
        <taxon>Sphingomonas</taxon>
    </lineage>
</organism>
<dbReference type="GO" id="GO:0003917">
    <property type="term" value="F:DNA topoisomerase type I (single strand cut, ATP-independent) activity"/>
    <property type="evidence" value="ECO:0007669"/>
    <property type="project" value="UniProtKB-EC"/>
</dbReference>
<comment type="caution">
    <text evidence="9">The sequence shown here is derived from an EMBL/GenBank/DDBJ whole genome shotgun (WGS) entry which is preliminary data.</text>
</comment>
<dbReference type="RefSeq" id="WP_129342341.1">
    <property type="nucleotide sequence ID" value="NZ_JACIDD010000002.1"/>
</dbReference>
<evidence type="ECO:0000259" key="7">
    <source>
        <dbReference type="Pfam" id="PF01028"/>
    </source>
</evidence>
<dbReference type="EC" id="5.6.2.1" evidence="3"/>
<dbReference type="SUPFAM" id="SSF55869">
    <property type="entry name" value="DNA topoisomerase I domain"/>
    <property type="match status" value="1"/>
</dbReference>
<reference evidence="9 10" key="1">
    <citation type="submission" date="2019-01" db="EMBL/GenBank/DDBJ databases">
        <title>Sphingomonas mucosissima sp. nov. and Sphingomonas desiccabilis sp. nov., from biological soil crusts in the Colorado Plateau, USA.</title>
        <authorList>
            <person name="Zhu D."/>
        </authorList>
    </citation>
    <scope>NUCLEOTIDE SEQUENCE [LARGE SCALE GENOMIC DNA]</scope>
    <source>
        <strain evidence="9 10">CP1D</strain>
    </source>
</reference>
<dbReference type="Gene3D" id="3.30.66.10">
    <property type="entry name" value="DNA topoisomerase I domain"/>
    <property type="match status" value="1"/>
</dbReference>
<dbReference type="InterPro" id="IPR014711">
    <property type="entry name" value="TopoI_cat_a-hlx-sub_euk"/>
</dbReference>
<dbReference type="GO" id="GO:0003677">
    <property type="term" value="F:DNA binding"/>
    <property type="evidence" value="ECO:0007669"/>
    <property type="project" value="UniProtKB-KW"/>
</dbReference>
<gene>
    <name evidence="9" type="ORF">EO081_13215</name>
</gene>
<evidence type="ECO:0000259" key="8">
    <source>
        <dbReference type="Pfam" id="PF21338"/>
    </source>
</evidence>
<comment type="similarity">
    <text evidence="2">Belongs to the type IB topoisomerase family.</text>
</comment>
<keyword evidence="5" id="KW-0238">DNA-binding</keyword>
<evidence type="ECO:0000256" key="4">
    <source>
        <dbReference type="ARBA" id="ARBA00023029"/>
    </source>
</evidence>
<accession>A0A4Q2IUQ7</accession>